<evidence type="ECO:0000259" key="8">
    <source>
        <dbReference type="Pfam" id="PF01385"/>
    </source>
</evidence>
<protein>
    <submittedName>
        <fullName evidence="11">Transposase</fullName>
    </submittedName>
</protein>
<dbReference type="Pfam" id="PF07282">
    <property type="entry name" value="Cas12f1-like_TNB"/>
    <property type="match status" value="1"/>
</dbReference>
<keyword evidence="7" id="KW-0233">DNA recombination</keyword>
<dbReference type="AlphaFoldDB" id="A0AA90ZDT4"/>
<comment type="similarity">
    <text evidence="1">In the C-terminal section; belongs to the transposase 35 family.</text>
</comment>
<evidence type="ECO:0000256" key="2">
    <source>
        <dbReference type="ARBA" id="ARBA00011044"/>
    </source>
</evidence>
<evidence type="ECO:0000256" key="6">
    <source>
        <dbReference type="ARBA" id="ARBA00023125"/>
    </source>
</evidence>
<gene>
    <name evidence="11" type="ORF">J2750_002300</name>
</gene>
<reference evidence="11 12" key="1">
    <citation type="submission" date="2023-07" db="EMBL/GenBank/DDBJ databases">
        <title>Genomic Encyclopedia of Type Strains, Phase IV (KMG-IV): sequencing the most valuable type-strain genomes for metagenomic binning, comparative biology and taxonomic classification.</title>
        <authorList>
            <person name="Goeker M."/>
        </authorList>
    </citation>
    <scope>NUCLEOTIDE SEQUENCE [LARGE SCALE GENOMIC DNA]</scope>
    <source>
        <strain evidence="11 12">DSM 17273</strain>
    </source>
</reference>
<dbReference type="RefSeq" id="WP_309741237.1">
    <property type="nucleotide sequence ID" value="NZ_JAVDQI010000012.1"/>
</dbReference>
<dbReference type="GO" id="GO:0006310">
    <property type="term" value="P:DNA recombination"/>
    <property type="evidence" value="ECO:0007669"/>
    <property type="project" value="UniProtKB-KW"/>
</dbReference>
<evidence type="ECO:0000256" key="4">
    <source>
        <dbReference type="ARBA" id="ARBA00022723"/>
    </source>
</evidence>
<dbReference type="Proteomes" id="UP001185015">
    <property type="component" value="Unassembled WGS sequence"/>
</dbReference>
<dbReference type="GO" id="GO:0003677">
    <property type="term" value="F:DNA binding"/>
    <property type="evidence" value="ECO:0007669"/>
    <property type="project" value="UniProtKB-KW"/>
</dbReference>
<evidence type="ECO:0000313" key="11">
    <source>
        <dbReference type="EMBL" id="MDR6223823.1"/>
    </source>
</evidence>
<dbReference type="EMBL" id="JAVDQI010000012">
    <property type="protein sequence ID" value="MDR6223823.1"/>
    <property type="molecule type" value="Genomic_DNA"/>
</dbReference>
<feature type="domain" description="Probable transposase IS891/IS1136/IS1341" evidence="8">
    <location>
        <begin position="161"/>
        <end position="272"/>
    </location>
</feature>
<organism evidence="11 12">
    <name type="scientific">Methanococcoides alaskense</name>
    <dbReference type="NCBI Taxonomy" id="325778"/>
    <lineage>
        <taxon>Archaea</taxon>
        <taxon>Methanobacteriati</taxon>
        <taxon>Methanobacteriota</taxon>
        <taxon>Stenosarchaea group</taxon>
        <taxon>Methanomicrobia</taxon>
        <taxon>Methanosarcinales</taxon>
        <taxon>Methanosarcinaceae</taxon>
        <taxon>Methanococcoides</taxon>
    </lineage>
</organism>
<keyword evidence="4" id="KW-0479">Metal-binding</keyword>
<evidence type="ECO:0000256" key="1">
    <source>
        <dbReference type="ARBA" id="ARBA00008761"/>
    </source>
</evidence>
<evidence type="ECO:0000256" key="7">
    <source>
        <dbReference type="ARBA" id="ARBA00023172"/>
    </source>
</evidence>
<evidence type="ECO:0000256" key="3">
    <source>
        <dbReference type="ARBA" id="ARBA00022578"/>
    </source>
</evidence>
<dbReference type="PANTHER" id="PTHR30405:SF25">
    <property type="entry name" value="RNA-GUIDED DNA ENDONUCLEASE INSQ-RELATED"/>
    <property type="match status" value="1"/>
</dbReference>
<comment type="caution">
    <text evidence="11">The sequence shown here is derived from an EMBL/GenBank/DDBJ whole genome shotgun (WGS) entry which is preliminary data.</text>
</comment>
<keyword evidence="3" id="KW-0815">Transposition</keyword>
<name>A0AA90ZDT4_9EURY</name>
<dbReference type="InterPro" id="IPR051399">
    <property type="entry name" value="RNA-guided_DNA_endo/Transpos"/>
</dbReference>
<accession>A0AA90ZDT4</accession>
<keyword evidence="5" id="KW-0862">Zinc</keyword>
<evidence type="ECO:0000256" key="5">
    <source>
        <dbReference type="ARBA" id="ARBA00022833"/>
    </source>
</evidence>
<dbReference type="PANTHER" id="PTHR30405">
    <property type="entry name" value="TRANSPOSASE"/>
    <property type="match status" value="1"/>
</dbReference>
<dbReference type="Pfam" id="PF01385">
    <property type="entry name" value="OrfB_IS605"/>
    <property type="match status" value="1"/>
</dbReference>
<dbReference type="Pfam" id="PF12323">
    <property type="entry name" value="HTH_OrfB_IS605"/>
    <property type="match status" value="1"/>
</dbReference>
<comment type="similarity">
    <text evidence="2">In the N-terminal section; belongs to the transposase 2 family.</text>
</comment>
<evidence type="ECO:0000259" key="9">
    <source>
        <dbReference type="Pfam" id="PF07282"/>
    </source>
</evidence>
<evidence type="ECO:0000259" key="10">
    <source>
        <dbReference type="Pfam" id="PF12323"/>
    </source>
</evidence>
<keyword evidence="12" id="KW-1185">Reference proteome</keyword>
<dbReference type="InterPro" id="IPR001959">
    <property type="entry name" value="Transposase"/>
</dbReference>
<dbReference type="NCBIfam" id="TIGR01766">
    <property type="entry name" value="IS200/IS605 family accessory protein TnpB-like domain"/>
    <property type="match status" value="1"/>
</dbReference>
<dbReference type="NCBIfam" id="NF040570">
    <property type="entry name" value="guided_TnpB"/>
    <property type="match status" value="1"/>
</dbReference>
<dbReference type="InterPro" id="IPR021027">
    <property type="entry name" value="Transposase_put_HTH"/>
</dbReference>
<feature type="domain" description="Transposase putative helix-turn-helix" evidence="10">
    <location>
        <begin position="1"/>
        <end position="43"/>
    </location>
</feature>
<sequence>MRKSYKFRLYPAKEQEIVLVKTLDVCRYIYNEFLADRRNAYDRCNQGLTTFDQITQVKYIECRTEVFSQIKQDVLRRLGKSFDAFFRRCKTGETPGYPRFKGKDRYNSFTYPQSGFKIEGTKLKLSKIGNIKIKQHREIEGKIKTCSIKREVDQWYAVLSVDMGANPEKIDPATSIGVDVGLNSCISLSNGEKFDSPIYYRKSERSLEVQRKRLSKKKKGSSNRLKQKLKVVKVHRNIRNQRLDFNHKLSRILVNRFDRVVFEDLNIKNMVKDHHLAKSIHDVAWGQLIQMAKSKAEEAGNFVELVNPFNTSQECSSCGNIVKKALSVRIHKCPECGLELDRDVNAAINILNRCTVGTTGGPVESRTLVWAMKQEATHYNGW</sequence>
<keyword evidence="6" id="KW-0238">DNA-binding</keyword>
<dbReference type="GO" id="GO:0046872">
    <property type="term" value="F:metal ion binding"/>
    <property type="evidence" value="ECO:0007669"/>
    <property type="project" value="UniProtKB-KW"/>
</dbReference>
<evidence type="ECO:0000313" key="12">
    <source>
        <dbReference type="Proteomes" id="UP001185015"/>
    </source>
</evidence>
<feature type="domain" description="Cas12f1-like TNB" evidence="9">
    <location>
        <begin position="285"/>
        <end position="350"/>
    </location>
</feature>
<dbReference type="InterPro" id="IPR010095">
    <property type="entry name" value="Cas12f1-like_TNB"/>
</dbReference>
<proteinExistence type="inferred from homology"/>
<dbReference type="GO" id="GO:0032196">
    <property type="term" value="P:transposition"/>
    <property type="evidence" value="ECO:0007669"/>
    <property type="project" value="UniProtKB-KW"/>
</dbReference>